<dbReference type="AlphaFoldDB" id="A0A194RBN5"/>
<reference evidence="1 2" key="1">
    <citation type="journal article" date="2015" name="Nat. Commun.">
        <title>Outbred genome sequencing and CRISPR/Cas9 gene editing in butterflies.</title>
        <authorList>
            <person name="Li X."/>
            <person name="Fan D."/>
            <person name="Zhang W."/>
            <person name="Liu G."/>
            <person name="Zhang L."/>
            <person name="Zhao L."/>
            <person name="Fang X."/>
            <person name="Chen L."/>
            <person name="Dong Y."/>
            <person name="Chen Y."/>
            <person name="Ding Y."/>
            <person name="Zhao R."/>
            <person name="Feng M."/>
            <person name="Zhu Y."/>
            <person name="Feng Y."/>
            <person name="Jiang X."/>
            <person name="Zhu D."/>
            <person name="Xiang H."/>
            <person name="Feng X."/>
            <person name="Li S."/>
            <person name="Wang J."/>
            <person name="Zhang G."/>
            <person name="Kronforst M.R."/>
            <person name="Wang W."/>
        </authorList>
    </citation>
    <scope>NUCLEOTIDE SEQUENCE [LARGE SCALE GENOMIC DNA]</scope>
    <source>
        <strain evidence="1">Ya'a_city_454_Pm</strain>
        <tissue evidence="1">Whole body</tissue>
    </source>
</reference>
<sequence length="67" mass="8014">MRARDNRWTKQATLWSCPGKGVTMRGRPKARWSDDIIKVAGKSWWKTAIDREKWRRPIPNRGHDCFF</sequence>
<dbReference type="EMBL" id="KQ460397">
    <property type="protein sequence ID" value="KPJ15248.1"/>
    <property type="molecule type" value="Genomic_DNA"/>
</dbReference>
<organism evidence="1 2">
    <name type="scientific">Papilio machaon</name>
    <name type="common">Old World swallowtail butterfly</name>
    <dbReference type="NCBI Taxonomy" id="76193"/>
    <lineage>
        <taxon>Eukaryota</taxon>
        <taxon>Metazoa</taxon>
        <taxon>Ecdysozoa</taxon>
        <taxon>Arthropoda</taxon>
        <taxon>Hexapoda</taxon>
        <taxon>Insecta</taxon>
        <taxon>Pterygota</taxon>
        <taxon>Neoptera</taxon>
        <taxon>Endopterygota</taxon>
        <taxon>Lepidoptera</taxon>
        <taxon>Glossata</taxon>
        <taxon>Ditrysia</taxon>
        <taxon>Papilionoidea</taxon>
        <taxon>Papilionidae</taxon>
        <taxon>Papilioninae</taxon>
        <taxon>Papilio</taxon>
    </lineage>
</organism>
<proteinExistence type="predicted"/>
<protein>
    <submittedName>
        <fullName evidence="1">Uncharacterized protein</fullName>
    </submittedName>
</protein>
<evidence type="ECO:0000313" key="2">
    <source>
        <dbReference type="Proteomes" id="UP000053240"/>
    </source>
</evidence>
<keyword evidence="2" id="KW-1185">Reference proteome</keyword>
<evidence type="ECO:0000313" key="1">
    <source>
        <dbReference type="EMBL" id="KPJ15248.1"/>
    </source>
</evidence>
<name>A0A194RBN5_PAPMA</name>
<accession>A0A194RBN5</accession>
<gene>
    <name evidence="1" type="ORF">RR48_09275</name>
</gene>
<dbReference type="Proteomes" id="UP000053240">
    <property type="component" value="Unassembled WGS sequence"/>
</dbReference>
<dbReference type="InParanoid" id="A0A194RBN5"/>